<proteinExistence type="predicted"/>
<reference evidence="1 2" key="1">
    <citation type="journal article" date="2009" name="PLoS Genet.">
        <title>Genomic analysis of the basal lineage fungus Rhizopus oryzae reveals a whole-genome duplication.</title>
        <authorList>
            <person name="Ma L.-J."/>
            <person name="Ibrahim A.S."/>
            <person name="Skory C."/>
            <person name="Grabherr M.G."/>
            <person name="Burger G."/>
            <person name="Butler M."/>
            <person name="Elias M."/>
            <person name="Idnurm A."/>
            <person name="Lang B.F."/>
            <person name="Sone T."/>
            <person name="Abe A."/>
            <person name="Calvo S.E."/>
            <person name="Corrochano L.M."/>
            <person name="Engels R."/>
            <person name="Fu J."/>
            <person name="Hansberg W."/>
            <person name="Kim J.-M."/>
            <person name="Kodira C.D."/>
            <person name="Koehrsen M.J."/>
            <person name="Liu B."/>
            <person name="Miranda-Saavedra D."/>
            <person name="O'Leary S."/>
            <person name="Ortiz-Castellanos L."/>
            <person name="Poulter R."/>
            <person name="Rodriguez-Romero J."/>
            <person name="Ruiz-Herrera J."/>
            <person name="Shen Y.-Q."/>
            <person name="Zeng Q."/>
            <person name="Galagan J."/>
            <person name="Birren B.W."/>
            <person name="Cuomo C.A."/>
            <person name="Wickes B.L."/>
        </authorList>
    </citation>
    <scope>NUCLEOTIDE SEQUENCE [LARGE SCALE GENOMIC DNA]</scope>
    <source>
        <strain evidence="2">RA 99-880 / ATCC MYA-4621 / FGSC 9543 / NRRL 43880</strain>
    </source>
</reference>
<dbReference type="InParanoid" id="I1CBG6"/>
<dbReference type="RefSeq" id="XP_067521192.1">
    <property type="nucleotide sequence ID" value="XM_067665091.1"/>
</dbReference>
<dbReference type="EMBL" id="CH476739">
    <property type="protein sequence ID" value="EIE85796.1"/>
    <property type="molecule type" value="Genomic_DNA"/>
</dbReference>
<accession>I1CBG6</accession>
<dbReference type="GeneID" id="93617472"/>
<protein>
    <submittedName>
        <fullName evidence="1">Uncharacterized protein</fullName>
    </submittedName>
</protein>
<dbReference type="InterPro" id="IPR011047">
    <property type="entry name" value="Quinoprotein_ADH-like_sf"/>
</dbReference>
<dbReference type="Proteomes" id="UP000009138">
    <property type="component" value="Unassembled WGS sequence"/>
</dbReference>
<gene>
    <name evidence="1" type="ORF">RO3G_10506</name>
</gene>
<sequence length="89" mass="9935">MFHMKELLLLIPSDGARYIEWGFSDKSLRLYSTKTGKLVCIWKVKNQNAVGFTSPTSSRGHVDMITTSTASRFYGVIITGSESYNKPLG</sequence>
<organism evidence="1 2">
    <name type="scientific">Rhizopus delemar (strain RA 99-880 / ATCC MYA-4621 / FGSC 9543 / NRRL 43880)</name>
    <name type="common">Mucormycosis agent</name>
    <name type="synonym">Rhizopus arrhizus var. delemar</name>
    <dbReference type="NCBI Taxonomy" id="246409"/>
    <lineage>
        <taxon>Eukaryota</taxon>
        <taxon>Fungi</taxon>
        <taxon>Fungi incertae sedis</taxon>
        <taxon>Mucoromycota</taxon>
        <taxon>Mucoromycotina</taxon>
        <taxon>Mucoromycetes</taxon>
        <taxon>Mucorales</taxon>
        <taxon>Mucorineae</taxon>
        <taxon>Rhizopodaceae</taxon>
        <taxon>Rhizopus</taxon>
    </lineage>
</organism>
<dbReference type="AlphaFoldDB" id="I1CBG6"/>
<name>I1CBG6_RHIO9</name>
<dbReference type="SUPFAM" id="SSF50998">
    <property type="entry name" value="Quinoprotein alcohol dehydrogenase-like"/>
    <property type="match status" value="1"/>
</dbReference>
<keyword evidence="2" id="KW-1185">Reference proteome</keyword>
<evidence type="ECO:0000313" key="2">
    <source>
        <dbReference type="Proteomes" id="UP000009138"/>
    </source>
</evidence>
<dbReference type="VEuPathDB" id="FungiDB:RO3G_10506"/>
<dbReference type="STRING" id="246409.I1CBG6"/>
<evidence type="ECO:0000313" key="1">
    <source>
        <dbReference type="EMBL" id="EIE85796.1"/>
    </source>
</evidence>